<reference evidence="2 5" key="2">
    <citation type="submission" date="2019-08" db="EMBL/GenBank/DDBJ databases">
        <title>The genome sequence of a newly discovered highly antifungal drug resistant Aspergillus species, Aspergillus tanneri NIH 1004.</title>
        <authorList>
            <person name="Mounaud S."/>
            <person name="Singh I."/>
            <person name="Joardar V."/>
            <person name="Pakala S."/>
            <person name="Pakala S."/>
            <person name="Venepally P."/>
            <person name="Chung J.K."/>
            <person name="Losada L."/>
            <person name="Nierman W.C."/>
        </authorList>
    </citation>
    <scope>NUCLEOTIDE SEQUENCE [LARGE SCALE GENOMIC DNA]</scope>
    <source>
        <strain evidence="2 5">NIH1004</strain>
    </source>
</reference>
<dbReference type="EMBL" id="SOSA01000333">
    <property type="protein sequence ID" value="THC92463.1"/>
    <property type="molecule type" value="Genomic_DNA"/>
</dbReference>
<evidence type="ECO:0000313" key="2">
    <source>
        <dbReference type="EMBL" id="KAA8647128.1"/>
    </source>
</evidence>
<dbReference type="Proteomes" id="UP000324241">
    <property type="component" value="Unassembled WGS sequence"/>
</dbReference>
<keyword evidence="4" id="KW-1185">Reference proteome</keyword>
<dbReference type="STRING" id="1220188.A0A4S3JBE1"/>
<sequence length="235" mass="26974">MQPEHEQRTVTEDSDEKVETHEVKRVYEQRWSLFHLARAILLFFSPPVLKVVGLTPTSVLAGLFMFMGDQSLFVNPILYRTFYLLTPPSELPPLPIISLTKRADSPGPITRKTPTHPIFPSIFSFRLLVMKRWWPRGVLRFVDAWTCRERTPEDDEDVESKRRDDDGGNGVDGVISSRLGDSMNEPSNLRARTQARMKRGDDKILAVENRDIGHMWVELGFRTKADEELGRPLEG</sequence>
<dbReference type="VEuPathDB" id="FungiDB:EYZ11_008079"/>
<evidence type="ECO:0000313" key="4">
    <source>
        <dbReference type="Proteomes" id="UP000308092"/>
    </source>
</evidence>
<feature type="region of interest" description="Disordered" evidence="1">
    <location>
        <begin position="152"/>
        <end position="189"/>
    </location>
</feature>
<dbReference type="OrthoDB" id="4503516at2759"/>
<name>A0A4S3JBE1_9EURO</name>
<dbReference type="RefSeq" id="XP_033426489.1">
    <property type="nucleotide sequence ID" value="XM_033570457.1"/>
</dbReference>
<comment type="caution">
    <text evidence="3">The sequence shown here is derived from an EMBL/GenBank/DDBJ whole genome shotgun (WGS) entry which is preliminary data.</text>
</comment>
<dbReference type="GeneID" id="54328513"/>
<evidence type="ECO:0000313" key="3">
    <source>
        <dbReference type="EMBL" id="THC92463.1"/>
    </source>
</evidence>
<organism evidence="3 4">
    <name type="scientific">Aspergillus tanneri</name>
    <dbReference type="NCBI Taxonomy" id="1220188"/>
    <lineage>
        <taxon>Eukaryota</taxon>
        <taxon>Fungi</taxon>
        <taxon>Dikarya</taxon>
        <taxon>Ascomycota</taxon>
        <taxon>Pezizomycotina</taxon>
        <taxon>Eurotiomycetes</taxon>
        <taxon>Eurotiomycetidae</taxon>
        <taxon>Eurotiales</taxon>
        <taxon>Aspergillaceae</taxon>
        <taxon>Aspergillus</taxon>
        <taxon>Aspergillus subgen. Circumdati</taxon>
    </lineage>
</organism>
<reference evidence="3 4" key="1">
    <citation type="submission" date="2019-03" db="EMBL/GenBank/DDBJ databases">
        <title>The genome sequence of a newly discovered highly antifungal drug resistant Aspergillus species, Aspergillus tanneri NIH 1004.</title>
        <authorList>
            <person name="Mounaud S."/>
            <person name="Singh I."/>
            <person name="Joardar V."/>
            <person name="Pakala S."/>
            <person name="Pakala S."/>
            <person name="Venepally P."/>
            <person name="Hoover J."/>
            <person name="Nierman W."/>
            <person name="Chung J."/>
            <person name="Losada L."/>
        </authorList>
    </citation>
    <scope>NUCLEOTIDE SEQUENCE [LARGE SCALE GENOMIC DNA]</scope>
    <source>
        <strain evidence="3 4">NIH1004</strain>
    </source>
</reference>
<dbReference type="AlphaFoldDB" id="A0A4S3JBE1"/>
<proteinExistence type="predicted"/>
<gene>
    <name evidence="2" type="ORF">ATNIH1004_005811</name>
    <name evidence="3" type="ORF">EYZ11_008079</name>
</gene>
<dbReference type="Proteomes" id="UP000308092">
    <property type="component" value="Unassembled WGS sequence"/>
</dbReference>
<protein>
    <submittedName>
        <fullName evidence="3">Uncharacterized protein</fullName>
    </submittedName>
</protein>
<evidence type="ECO:0000313" key="5">
    <source>
        <dbReference type="Proteomes" id="UP000324241"/>
    </source>
</evidence>
<dbReference type="EMBL" id="QUQM01000004">
    <property type="protein sequence ID" value="KAA8647128.1"/>
    <property type="molecule type" value="Genomic_DNA"/>
</dbReference>
<accession>A0A4S3JBE1</accession>
<evidence type="ECO:0000256" key="1">
    <source>
        <dbReference type="SAM" id="MobiDB-lite"/>
    </source>
</evidence>